<keyword evidence="1" id="KW-0472">Membrane</keyword>
<protein>
    <submittedName>
        <fullName evidence="2">Uncharacterized protein</fullName>
    </submittedName>
</protein>
<evidence type="ECO:0000313" key="2">
    <source>
        <dbReference type="EMBL" id="MCQ8127142.1"/>
    </source>
</evidence>
<evidence type="ECO:0000256" key="1">
    <source>
        <dbReference type="SAM" id="Phobius"/>
    </source>
</evidence>
<organism evidence="2 3">
    <name type="scientific">Methylomonas rivi</name>
    <dbReference type="NCBI Taxonomy" id="2952226"/>
    <lineage>
        <taxon>Bacteria</taxon>
        <taxon>Pseudomonadati</taxon>
        <taxon>Pseudomonadota</taxon>
        <taxon>Gammaproteobacteria</taxon>
        <taxon>Methylococcales</taxon>
        <taxon>Methylococcaceae</taxon>
        <taxon>Methylomonas</taxon>
    </lineage>
</organism>
<keyword evidence="1" id="KW-1133">Transmembrane helix</keyword>
<gene>
    <name evidence="2" type="ORF">NP596_01630</name>
</gene>
<evidence type="ECO:0000313" key="3">
    <source>
        <dbReference type="Proteomes" id="UP001524586"/>
    </source>
</evidence>
<keyword evidence="1" id="KW-0812">Transmembrane</keyword>
<comment type="caution">
    <text evidence="2">The sequence shown here is derived from an EMBL/GenBank/DDBJ whole genome shotgun (WGS) entry which is preliminary data.</text>
</comment>
<reference evidence="2 3" key="1">
    <citation type="submission" date="2022-07" db="EMBL/GenBank/DDBJ databases">
        <title>Methylomonas rivi sp. nov., Methylomonas rosea sp. nov., Methylomonas aureus sp. nov. and Methylomonas subterranea sp. nov., four novel methanotrophs isolated from a freshwater creek and the deep terrestrial subsurface.</title>
        <authorList>
            <person name="Abin C."/>
            <person name="Sankaranarayanan K."/>
            <person name="Garner C."/>
            <person name="Sindelar R."/>
            <person name="Kotary K."/>
            <person name="Garner R."/>
            <person name="Barclay S."/>
            <person name="Lawson P."/>
            <person name="Krumholz L."/>
        </authorList>
    </citation>
    <scope>NUCLEOTIDE SEQUENCE [LARGE SCALE GENOMIC DNA]</scope>
    <source>
        <strain evidence="2 3">WSC-6</strain>
    </source>
</reference>
<dbReference type="EMBL" id="JANIBK010000004">
    <property type="protein sequence ID" value="MCQ8127142.1"/>
    <property type="molecule type" value="Genomic_DNA"/>
</dbReference>
<dbReference type="RefSeq" id="WP_256613458.1">
    <property type="nucleotide sequence ID" value="NZ_JANIBK010000004.1"/>
</dbReference>
<keyword evidence="3" id="KW-1185">Reference proteome</keyword>
<feature type="transmembrane region" description="Helical" evidence="1">
    <location>
        <begin position="12"/>
        <end position="31"/>
    </location>
</feature>
<accession>A0ABT1U010</accession>
<dbReference type="Proteomes" id="UP001524586">
    <property type="component" value="Unassembled WGS sequence"/>
</dbReference>
<sequence>MLVEPVALSDFFLSFFSAAMIILSAALYAALYAWAKIKTRPRFYWGAWLAYAALLVCIGIFSTVNHFTGYWLWLSLSLAVGYAFMPRFIWRLCVATHAEEPEHSHQSGGRHD</sequence>
<proteinExistence type="predicted"/>
<feature type="transmembrane region" description="Helical" evidence="1">
    <location>
        <begin position="70"/>
        <end position="90"/>
    </location>
</feature>
<name>A0ABT1U010_9GAMM</name>
<feature type="transmembrane region" description="Helical" evidence="1">
    <location>
        <begin position="43"/>
        <end position="64"/>
    </location>
</feature>